<dbReference type="RefSeq" id="WP_119926528.1">
    <property type="nucleotide sequence ID" value="NZ_QZEY01000003.1"/>
</dbReference>
<evidence type="ECO:0000313" key="3">
    <source>
        <dbReference type="EMBL" id="RJL33570.1"/>
    </source>
</evidence>
<dbReference type="PANTHER" id="PTHR37938:SF1">
    <property type="entry name" value="BLL0215 PROTEIN"/>
    <property type="match status" value="1"/>
</dbReference>
<name>A0A3A4AUA0_9ACTN</name>
<gene>
    <name evidence="3" type="ORF">D5H75_12480</name>
</gene>
<dbReference type="Pfam" id="PF03703">
    <property type="entry name" value="bPH_2"/>
    <property type="match status" value="1"/>
</dbReference>
<keyword evidence="4" id="KW-1185">Reference proteome</keyword>
<evidence type="ECO:0000256" key="1">
    <source>
        <dbReference type="SAM" id="Phobius"/>
    </source>
</evidence>
<dbReference type="PANTHER" id="PTHR37938">
    <property type="entry name" value="BLL0215 PROTEIN"/>
    <property type="match status" value="1"/>
</dbReference>
<dbReference type="EMBL" id="QZEY01000003">
    <property type="protein sequence ID" value="RJL33570.1"/>
    <property type="molecule type" value="Genomic_DNA"/>
</dbReference>
<accession>A0A3A4AUA0</accession>
<sequence length="170" mass="18709">MGIPEHHLTDGERVVHAFHPHWKRLVLPVILLIGTVAAAVAALYFIPSGEVYSTYARIAVAVVALVGLTLWTLIPFLRWKTTSYVLTTHRFAIGAGILSKSNDDIPLAKVNTVQSDQTLMERILGCGTLVVESAGERGQLQLSDIPKVQLVRSELFRLVEDASDGQIDRR</sequence>
<dbReference type="Proteomes" id="UP000265768">
    <property type="component" value="Unassembled WGS sequence"/>
</dbReference>
<dbReference type="AlphaFoldDB" id="A0A3A4AUA0"/>
<evidence type="ECO:0000259" key="2">
    <source>
        <dbReference type="Pfam" id="PF03703"/>
    </source>
</evidence>
<feature type="transmembrane region" description="Helical" evidence="1">
    <location>
        <begin position="58"/>
        <end position="77"/>
    </location>
</feature>
<keyword evidence="1" id="KW-1133">Transmembrane helix</keyword>
<feature type="domain" description="YdbS-like PH" evidence="2">
    <location>
        <begin position="79"/>
        <end position="152"/>
    </location>
</feature>
<organism evidence="3 4">
    <name type="scientific">Bailinhaonella thermotolerans</name>
    <dbReference type="NCBI Taxonomy" id="1070861"/>
    <lineage>
        <taxon>Bacteria</taxon>
        <taxon>Bacillati</taxon>
        <taxon>Actinomycetota</taxon>
        <taxon>Actinomycetes</taxon>
        <taxon>Streptosporangiales</taxon>
        <taxon>Streptosporangiaceae</taxon>
        <taxon>Bailinhaonella</taxon>
    </lineage>
</organism>
<dbReference type="OrthoDB" id="4350422at2"/>
<keyword evidence="1" id="KW-0472">Membrane</keyword>
<keyword evidence="1" id="KW-0812">Transmembrane</keyword>
<evidence type="ECO:0000313" key="4">
    <source>
        <dbReference type="Proteomes" id="UP000265768"/>
    </source>
</evidence>
<comment type="caution">
    <text evidence="3">The sequence shown here is derived from an EMBL/GenBank/DDBJ whole genome shotgun (WGS) entry which is preliminary data.</text>
</comment>
<reference evidence="3 4" key="1">
    <citation type="submission" date="2018-09" db="EMBL/GenBank/DDBJ databases">
        <title>YIM 75507 draft genome.</title>
        <authorList>
            <person name="Tang S."/>
            <person name="Feng Y."/>
        </authorList>
    </citation>
    <scope>NUCLEOTIDE SEQUENCE [LARGE SCALE GENOMIC DNA]</scope>
    <source>
        <strain evidence="3 4">YIM 75507</strain>
    </source>
</reference>
<protein>
    <submittedName>
        <fullName evidence="3">PH domain-containing protein</fullName>
    </submittedName>
</protein>
<feature type="transmembrane region" description="Helical" evidence="1">
    <location>
        <begin position="25"/>
        <end position="46"/>
    </location>
</feature>
<dbReference type="InterPro" id="IPR005182">
    <property type="entry name" value="YdbS-like_PH"/>
</dbReference>
<proteinExistence type="predicted"/>